<protein>
    <submittedName>
        <fullName evidence="1">Uncharacterized protein</fullName>
    </submittedName>
</protein>
<comment type="caution">
    <text evidence="1">The sequence shown here is derived from an EMBL/GenBank/DDBJ whole genome shotgun (WGS) entry which is preliminary data.</text>
</comment>
<dbReference type="AlphaFoldDB" id="A0A6A2XJT8"/>
<organism evidence="1 2">
    <name type="scientific">Hibiscus syriacus</name>
    <name type="common">Rose of Sharon</name>
    <dbReference type="NCBI Taxonomy" id="106335"/>
    <lineage>
        <taxon>Eukaryota</taxon>
        <taxon>Viridiplantae</taxon>
        <taxon>Streptophyta</taxon>
        <taxon>Embryophyta</taxon>
        <taxon>Tracheophyta</taxon>
        <taxon>Spermatophyta</taxon>
        <taxon>Magnoliopsida</taxon>
        <taxon>eudicotyledons</taxon>
        <taxon>Gunneridae</taxon>
        <taxon>Pentapetalae</taxon>
        <taxon>rosids</taxon>
        <taxon>malvids</taxon>
        <taxon>Malvales</taxon>
        <taxon>Malvaceae</taxon>
        <taxon>Malvoideae</taxon>
        <taxon>Hibiscus</taxon>
    </lineage>
</organism>
<proteinExistence type="predicted"/>
<evidence type="ECO:0000313" key="1">
    <source>
        <dbReference type="EMBL" id="KAE8676491.1"/>
    </source>
</evidence>
<dbReference type="EMBL" id="VEPZ02001378">
    <property type="protein sequence ID" value="KAE8676491.1"/>
    <property type="molecule type" value="Genomic_DNA"/>
</dbReference>
<accession>A0A6A2XJT8</accession>
<evidence type="ECO:0000313" key="2">
    <source>
        <dbReference type="Proteomes" id="UP000436088"/>
    </source>
</evidence>
<gene>
    <name evidence="1" type="ORF">F3Y22_tig00111587pilonHSYRG00026</name>
</gene>
<reference evidence="1" key="1">
    <citation type="submission" date="2019-09" db="EMBL/GenBank/DDBJ databases">
        <title>Draft genome information of white flower Hibiscus syriacus.</title>
        <authorList>
            <person name="Kim Y.-M."/>
        </authorList>
    </citation>
    <scope>NUCLEOTIDE SEQUENCE [LARGE SCALE GENOMIC DNA]</scope>
    <source>
        <strain evidence="1">YM2019G1</strain>
    </source>
</reference>
<name>A0A6A2XJT8_HIBSY</name>
<sequence>MIQMLNDSEALYELALNVTCCLIMALNHSEFSTESCKVSWRKSSRTVLLHLGHFGSSSESITYIRHLGQPTRAMADDFDSGLPEYPTVSVMFTSFDDTHELGEAGDADAARPKFW</sequence>
<dbReference type="Proteomes" id="UP000436088">
    <property type="component" value="Unassembled WGS sequence"/>
</dbReference>
<keyword evidence="2" id="KW-1185">Reference proteome</keyword>